<feature type="region of interest" description="Disordered" evidence="1">
    <location>
        <begin position="588"/>
        <end position="615"/>
    </location>
</feature>
<evidence type="ECO:0000256" key="1">
    <source>
        <dbReference type="SAM" id="MobiDB-lite"/>
    </source>
</evidence>
<dbReference type="EMBL" id="ML979137">
    <property type="protein sequence ID" value="KAF1914530.1"/>
    <property type="molecule type" value="Genomic_DNA"/>
</dbReference>
<dbReference type="Proteomes" id="UP000800096">
    <property type="component" value="Unassembled WGS sequence"/>
</dbReference>
<dbReference type="OrthoDB" id="3801607at2759"/>
<accession>A0A6A5QI65</accession>
<feature type="compositionally biased region" description="Pro residues" evidence="1">
    <location>
        <begin position="122"/>
        <end position="131"/>
    </location>
</feature>
<organism evidence="2 3">
    <name type="scientific">Ampelomyces quisqualis</name>
    <name type="common">Powdery mildew agent</name>
    <dbReference type="NCBI Taxonomy" id="50730"/>
    <lineage>
        <taxon>Eukaryota</taxon>
        <taxon>Fungi</taxon>
        <taxon>Dikarya</taxon>
        <taxon>Ascomycota</taxon>
        <taxon>Pezizomycotina</taxon>
        <taxon>Dothideomycetes</taxon>
        <taxon>Pleosporomycetidae</taxon>
        <taxon>Pleosporales</taxon>
        <taxon>Pleosporineae</taxon>
        <taxon>Phaeosphaeriaceae</taxon>
        <taxon>Ampelomyces</taxon>
    </lineage>
</organism>
<protein>
    <submittedName>
        <fullName evidence="2">Uncharacterized protein</fullName>
    </submittedName>
</protein>
<feature type="region of interest" description="Disordered" evidence="1">
    <location>
        <begin position="105"/>
        <end position="142"/>
    </location>
</feature>
<proteinExistence type="predicted"/>
<name>A0A6A5QI65_AMPQU</name>
<evidence type="ECO:0000313" key="2">
    <source>
        <dbReference type="EMBL" id="KAF1914530.1"/>
    </source>
</evidence>
<dbReference type="AlphaFoldDB" id="A0A6A5QI65"/>
<sequence length="751" mass="81396">MVSKHKKNLRQQAILRAEKYKQEQANEATSSCAARPTEVMSSNTQATLPCTTTTFKSHESPNMQEPPTYGSYSIAGGIAPEAIFLPIESGVVCTTNIAIGQHTSHKKYTGSAEGPSATISTPPQPIEARPPPQDDHTDTPFFRSFTDHDSNFAFAAATPMTLRQEGSPRLAFAVPTVLKSMMPAVHCLQTHSTNSASKVRSIFDVLEERGNQDSNAITTCTSEVDTPKEALHAQLSLSGCAAIGSVTQPGAINLRATTATIEQEDYTNAVSLNAPRGGSCYPSIALSAFDSTIYAPKPHDNITLHGPTKGSWSRIDTWVHLETERLFQADIEHNASSYVEAASGTASQDLALVPYHAIWPVCAEQQPVAPVLSEVAAEPSQNWHSKRIFFADTCGYTRLVDYMQMLYDIDIVMDDGASDFDSIASPMKLGSRVLPVPALSTITSLEESDEGINLEGFTELIGMDCTFHTRELRPGTCDINPVITQGFSEDEDVIDPLLVFGKPKNDTANVSLELSRSIRPAASVTEIRAIDSKHYDAGLYCPPLLERELTAASEPSTTERLSEDALLDTSTLAFVDTAYVLHPLENSTSECTPPEDEAHAAEEVNPGPSAKPFSSDWASELSRKKLGTESLSTFLGCLECSKDGCTTKSAIVAAFLALVNLERERRDQRPLPSSYTASVVMASKILPYTIFLGTTSLGSFLEQFCFGESGGTTLEDVHRFFETASKLDLHLQITTRTGIMGMLGRRLGRLS</sequence>
<reference evidence="2" key="1">
    <citation type="journal article" date="2020" name="Stud. Mycol.">
        <title>101 Dothideomycetes genomes: a test case for predicting lifestyles and emergence of pathogens.</title>
        <authorList>
            <person name="Haridas S."/>
            <person name="Albert R."/>
            <person name="Binder M."/>
            <person name="Bloem J."/>
            <person name="Labutti K."/>
            <person name="Salamov A."/>
            <person name="Andreopoulos B."/>
            <person name="Baker S."/>
            <person name="Barry K."/>
            <person name="Bills G."/>
            <person name="Bluhm B."/>
            <person name="Cannon C."/>
            <person name="Castanera R."/>
            <person name="Culley D."/>
            <person name="Daum C."/>
            <person name="Ezra D."/>
            <person name="Gonzalez J."/>
            <person name="Henrissat B."/>
            <person name="Kuo A."/>
            <person name="Liang C."/>
            <person name="Lipzen A."/>
            <person name="Lutzoni F."/>
            <person name="Magnuson J."/>
            <person name="Mondo S."/>
            <person name="Nolan M."/>
            <person name="Ohm R."/>
            <person name="Pangilinan J."/>
            <person name="Park H.-J."/>
            <person name="Ramirez L."/>
            <person name="Alfaro M."/>
            <person name="Sun H."/>
            <person name="Tritt A."/>
            <person name="Yoshinaga Y."/>
            <person name="Zwiers L.-H."/>
            <person name="Turgeon B."/>
            <person name="Goodwin S."/>
            <person name="Spatafora J."/>
            <person name="Crous P."/>
            <person name="Grigoriev I."/>
        </authorList>
    </citation>
    <scope>NUCLEOTIDE SEQUENCE</scope>
    <source>
        <strain evidence="2">HMLAC05119</strain>
    </source>
</reference>
<keyword evidence="3" id="KW-1185">Reference proteome</keyword>
<evidence type="ECO:0000313" key="3">
    <source>
        <dbReference type="Proteomes" id="UP000800096"/>
    </source>
</evidence>
<gene>
    <name evidence="2" type="ORF">BDU57DRAFT_549683</name>
</gene>